<dbReference type="Proteomes" id="UP001176521">
    <property type="component" value="Unassembled WGS sequence"/>
</dbReference>
<dbReference type="InterPro" id="IPR013083">
    <property type="entry name" value="Znf_RING/FYVE/PHD"/>
</dbReference>
<feature type="transmembrane region" description="Helical" evidence="2">
    <location>
        <begin position="152"/>
        <end position="172"/>
    </location>
</feature>
<sequence>MPAQDKISGSPNPSLSPNPSPTAPAGPNDNEESQLNYIEDLNARVPEALRKELAAWGISEAVRQDTWHLRNTHADPARIAQDALRSAAGITSAIGTASAASTKAMQTTGARATTRVRSRATQTAILLSVVSSAVLTALQYSKMQTFDAKRAAADIVASAVLAGLAAATAAALRRFLEGLFERLSKVGVEGILKSVGKVGVKSTAAIGSVVVVGAEVAISLLKWAFYQIAKSAPSISEEVQQYYAHKQATEASIEQTLTNAACGVAGYLLSSVGLAAAATAAGFAAPGMIVTGLACCITTGILHSIAESVQTSKNHSGGWSAWLASVLYFDEQPMMWESHRLDLVEDQITPDLFCPITKALVVEPVRYIGAPGATTTVAHGKVYEREALFRHLRARSADPLTNLPATAAHYRPSPAAKRLAHEVARVFQAERVRVNDGA</sequence>
<name>A0AAN6JI40_9BASI</name>
<feature type="transmembrane region" description="Helical" evidence="2">
    <location>
        <begin position="123"/>
        <end position="140"/>
    </location>
</feature>
<feature type="compositionally biased region" description="Pro residues" evidence="1">
    <location>
        <begin position="14"/>
        <end position="24"/>
    </location>
</feature>
<accession>A0AAN6JI40</accession>
<evidence type="ECO:0008006" key="5">
    <source>
        <dbReference type="Google" id="ProtNLM"/>
    </source>
</evidence>
<evidence type="ECO:0000313" key="3">
    <source>
        <dbReference type="EMBL" id="KAK0522757.1"/>
    </source>
</evidence>
<proteinExistence type="predicted"/>
<comment type="caution">
    <text evidence="3">The sequence shown here is derived from an EMBL/GenBank/DDBJ whole genome shotgun (WGS) entry which is preliminary data.</text>
</comment>
<feature type="region of interest" description="Disordered" evidence="1">
    <location>
        <begin position="1"/>
        <end position="32"/>
    </location>
</feature>
<dbReference type="SUPFAM" id="SSF57850">
    <property type="entry name" value="RING/U-box"/>
    <property type="match status" value="1"/>
</dbReference>
<evidence type="ECO:0000256" key="2">
    <source>
        <dbReference type="SAM" id="Phobius"/>
    </source>
</evidence>
<dbReference type="EMBL" id="JAPDMQ010000563">
    <property type="protein sequence ID" value="KAK0522757.1"/>
    <property type="molecule type" value="Genomic_DNA"/>
</dbReference>
<dbReference type="AlphaFoldDB" id="A0AAN6JI40"/>
<gene>
    <name evidence="3" type="ORF">OC842_006373</name>
</gene>
<keyword evidence="2" id="KW-0812">Transmembrane</keyword>
<keyword evidence="4" id="KW-1185">Reference proteome</keyword>
<dbReference type="Gene3D" id="3.30.40.10">
    <property type="entry name" value="Zinc/RING finger domain, C3HC4 (zinc finger)"/>
    <property type="match status" value="1"/>
</dbReference>
<organism evidence="3 4">
    <name type="scientific">Tilletia horrida</name>
    <dbReference type="NCBI Taxonomy" id="155126"/>
    <lineage>
        <taxon>Eukaryota</taxon>
        <taxon>Fungi</taxon>
        <taxon>Dikarya</taxon>
        <taxon>Basidiomycota</taxon>
        <taxon>Ustilaginomycotina</taxon>
        <taxon>Exobasidiomycetes</taxon>
        <taxon>Tilletiales</taxon>
        <taxon>Tilletiaceae</taxon>
        <taxon>Tilletia</taxon>
    </lineage>
</organism>
<reference evidence="3" key="1">
    <citation type="journal article" date="2023" name="PhytoFront">
        <title>Draft Genome Resources of Seven Strains of Tilletia horrida, Causal Agent of Kernel Smut of Rice.</title>
        <authorList>
            <person name="Khanal S."/>
            <person name="Antony Babu S."/>
            <person name="Zhou X.G."/>
        </authorList>
    </citation>
    <scope>NUCLEOTIDE SEQUENCE</scope>
    <source>
        <strain evidence="3">TX3</strain>
    </source>
</reference>
<keyword evidence="2" id="KW-1133">Transmembrane helix</keyword>
<keyword evidence="2" id="KW-0472">Membrane</keyword>
<evidence type="ECO:0000313" key="4">
    <source>
        <dbReference type="Proteomes" id="UP001176521"/>
    </source>
</evidence>
<evidence type="ECO:0000256" key="1">
    <source>
        <dbReference type="SAM" id="MobiDB-lite"/>
    </source>
</evidence>
<protein>
    <recommendedName>
        <fullName evidence="5">U-box domain-containing protein</fullName>
    </recommendedName>
</protein>